<dbReference type="AlphaFoldDB" id="J9DFQ3"/>
<evidence type="ECO:0000313" key="1">
    <source>
        <dbReference type="EMBL" id="EJW20706.1"/>
    </source>
</evidence>
<dbReference type="STRING" id="1220535.IMCC14465_15930"/>
<name>J9DFQ3_9PROT</name>
<sequence length="37" mass="4211">MAKGAIEDVTVILFLFFKRFTDQTCICHTASMMSEPQ</sequence>
<organism evidence="1 2">
    <name type="scientific">alpha proteobacterium IMCC14465</name>
    <dbReference type="NCBI Taxonomy" id="1220535"/>
    <lineage>
        <taxon>Bacteria</taxon>
        <taxon>Pseudomonadati</taxon>
        <taxon>Pseudomonadota</taxon>
        <taxon>Alphaproteobacteria</taxon>
        <taxon>PS1 clade</taxon>
    </lineage>
</organism>
<keyword evidence="2" id="KW-1185">Reference proteome</keyword>
<accession>J9DFQ3</accession>
<dbReference type="Proteomes" id="UP000004836">
    <property type="component" value="Unassembled WGS sequence"/>
</dbReference>
<gene>
    <name evidence="1" type="ORF">IMCC14465_15930</name>
</gene>
<comment type="caution">
    <text evidence="1">The sequence shown here is derived from an EMBL/GenBank/DDBJ whole genome shotgun (WGS) entry which is preliminary data.</text>
</comment>
<reference evidence="1 2" key="1">
    <citation type="journal article" date="2012" name="J. Bacteriol.">
        <title>Genome Sequence of Strain IMCC14465, Isolated from the East Sea, Belonging to the PS1 Clade of Alphaproteobacteria.</title>
        <authorList>
            <person name="Yang S.J."/>
            <person name="Kang I."/>
            <person name="Cho J.C."/>
        </authorList>
    </citation>
    <scope>NUCLEOTIDE SEQUENCE [LARGE SCALE GENOMIC DNA]</scope>
    <source>
        <strain evidence="1 2">IMCC14465</strain>
    </source>
</reference>
<dbReference type="EMBL" id="ALYF01000006">
    <property type="protein sequence ID" value="EJW20706.1"/>
    <property type="molecule type" value="Genomic_DNA"/>
</dbReference>
<proteinExistence type="predicted"/>
<protein>
    <submittedName>
        <fullName evidence="1">Uncharacterized protein</fullName>
    </submittedName>
</protein>
<evidence type="ECO:0000313" key="2">
    <source>
        <dbReference type="Proteomes" id="UP000004836"/>
    </source>
</evidence>